<feature type="domain" description="UspA" evidence="1">
    <location>
        <begin position="11"/>
        <end position="82"/>
    </location>
</feature>
<dbReference type="Proteomes" id="UP000051913">
    <property type="component" value="Unassembled WGS sequence"/>
</dbReference>
<protein>
    <recommendedName>
        <fullName evidence="1">UspA domain-containing protein</fullName>
    </recommendedName>
</protein>
<evidence type="ECO:0000313" key="2">
    <source>
        <dbReference type="EMBL" id="KRQ92681.1"/>
    </source>
</evidence>
<organism evidence="2 3">
    <name type="scientific">Bradyrhizobium valentinum</name>
    <dbReference type="NCBI Taxonomy" id="1518501"/>
    <lineage>
        <taxon>Bacteria</taxon>
        <taxon>Pseudomonadati</taxon>
        <taxon>Pseudomonadota</taxon>
        <taxon>Alphaproteobacteria</taxon>
        <taxon>Hyphomicrobiales</taxon>
        <taxon>Nitrobacteraceae</taxon>
        <taxon>Bradyrhizobium</taxon>
    </lineage>
</organism>
<gene>
    <name evidence="2" type="ORF">CP49_33080</name>
</gene>
<dbReference type="InterPro" id="IPR014729">
    <property type="entry name" value="Rossmann-like_a/b/a_fold"/>
</dbReference>
<proteinExistence type="predicted"/>
<evidence type="ECO:0000313" key="3">
    <source>
        <dbReference type="Proteomes" id="UP000051913"/>
    </source>
</evidence>
<dbReference type="AlphaFoldDB" id="A0A0R3KAV4"/>
<reference evidence="2 3" key="1">
    <citation type="submission" date="2014-03" db="EMBL/GenBank/DDBJ databases">
        <title>Bradyrhizobium valentinum sp. nov., isolated from effective nodules of Lupinus mariae-josephae, a lupine endemic of basic-lime soils in Eastern Spain.</title>
        <authorList>
            <person name="Duran D."/>
            <person name="Rey L."/>
            <person name="Navarro A."/>
            <person name="Busquets A."/>
            <person name="Imperial J."/>
            <person name="Ruiz-Argueso T."/>
        </authorList>
    </citation>
    <scope>NUCLEOTIDE SEQUENCE [LARGE SCALE GENOMIC DNA]</scope>
    <source>
        <strain evidence="2 3">LmjM3</strain>
    </source>
</reference>
<keyword evidence="3" id="KW-1185">Reference proteome</keyword>
<dbReference type="EMBL" id="LLXX01000229">
    <property type="protein sequence ID" value="KRQ92681.1"/>
    <property type="molecule type" value="Genomic_DNA"/>
</dbReference>
<accession>A0A0R3KAV4</accession>
<dbReference type="SUPFAM" id="SSF52402">
    <property type="entry name" value="Adenine nucleotide alpha hydrolases-like"/>
    <property type="match status" value="1"/>
</dbReference>
<dbReference type="Pfam" id="PF00582">
    <property type="entry name" value="Usp"/>
    <property type="match status" value="1"/>
</dbReference>
<name>A0A0R3KAV4_9BRAD</name>
<evidence type="ECO:0000259" key="1">
    <source>
        <dbReference type="Pfam" id="PF00582"/>
    </source>
</evidence>
<comment type="caution">
    <text evidence="2">The sequence shown here is derived from an EMBL/GenBank/DDBJ whole genome shotgun (WGS) entry which is preliminary data.</text>
</comment>
<dbReference type="Gene3D" id="3.40.50.620">
    <property type="entry name" value="HUPs"/>
    <property type="match status" value="1"/>
</dbReference>
<dbReference type="STRING" id="1518501.CQ10_29630"/>
<sequence>MSLASEEGILKDAAAAAALYDVDVRTTLRADVTPEEGILLEIETSGADLVVLGVDRIQGETLNFGGVAAAILSKSKVSVLLIADGEANRKG</sequence>
<dbReference type="InterPro" id="IPR006016">
    <property type="entry name" value="UspA"/>
</dbReference>